<dbReference type="InterPro" id="IPR005625">
    <property type="entry name" value="PepSY-ass_TM"/>
</dbReference>
<dbReference type="EMBL" id="BMDP01000003">
    <property type="protein sequence ID" value="GGI55078.1"/>
    <property type="molecule type" value="Genomic_DNA"/>
</dbReference>
<evidence type="ECO:0000256" key="1">
    <source>
        <dbReference type="SAM" id="Phobius"/>
    </source>
</evidence>
<name>A0A8J3F6P8_9BURK</name>
<organism evidence="2 3">
    <name type="scientific">Oxalicibacterium solurbis</name>
    <dbReference type="NCBI Taxonomy" id="69280"/>
    <lineage>
        <taxon>Bacteria</taxon>
        <taxon>Pseudomonadati</taxon>
        <taxon>Pseudomonadota</taxon>
        <taxon>Betaproteobacteria</taxon>
        <taxon>Burkholderiales</taxon>
        <taxon>Oxalobacteraceae</taxon>
        <taxon>Oxalicibacterium</taxon>
    </lineage>
</organism>
<keyword evidence="3" id="KW-1185">Reference proteome</keyword>
<evidence type="ECO:0000313" key="3">
    <source>
        <dbReference type="Proteomes" id="UP000627205"/>
    </source>
</evidence>
<sequence>MESVRHYLVSTFGKGYSYTLRPPHEEGETLHVLVNGPWQGTVYLNPYTGVEQGRRGGDEGVVNFLFKLHSSLMLKATGKAILAWIALAYLILLISGLVLWWPKRWPPSLKIELRKGVLRGLFDTHRIGGAVLGLVIAVSVATGAYMAWRPIGQIITAMAGDKVVKPPKVKPVATTIVPPTLDEMVAHAQSQFPDDPVGYIQIPAKADQPIRIRMRLASDPHPNGRTAIYLHPQSGEILAVDRWDEIDIGARLNSYIYPLHTGELGGPLLEAVVFLAGLALGMLGVTGIWLWWRRRN</sequence>
<reference evidence="2" key="1">
    <citation type="journal article" date="2014" name="Int. J. Syst. Evol. Microbiol.">
        <title>Complete genome sequence of Corynebacterium casei LMG S-19264T (=DSM 44701T), isolated from a smear-ripened cheese.</title>
        <authorList>
            <consortium name="US DOE Joint Genome Institute (JGI-PGF)"/>
            <person name="Walter F."/>
            <person name="Albersmeier A."/>
            <person name="Kalinowski J."/>
            <person name="Ruckert C."/>
        </authorList>
    </citation>
    <scope>NUCLEOTIDE SEQUENCE</scope>
    <source>
        <strain evidence="2">CCM 7664</strain>
    </source>
</reference>
<proteinExistence type="predicted"/>
<gene>
    <name evidence="2" type="ORF">GCM10011430_22520</name>
</gene>
<comment type="caution">
    <text evidence="2">The sequence shown here is derived from an EMBL/GenBank/DDBJ whole genome shotgun (WGS) entry which is preliminary data.</text>
</comment>
<feature type="transmembrane region" description="Helical" evidence="1">
    <location>
        <begin position="268"/>
        <end position="292"/>
    </location>
</feature>
<feature type="transmembrane region" description="Helical" evidence="1">
    <location>
        <begin position="81"/>
        <end position="101"/>
    </location>
</feature>
<keyword evidence="1" id="KW-0812">Transmembrane</keyword>
<dbReference type="AlphaFoldDB" id="A0A8J3F6P8"/>
<evidence type="ECO:0000313" key="2">
    <source>
        <dbReference type="EMBL" id="GGI55078.1"/>
    </source>
</evidence>
<dbReference type="Pfam" id="PF03929">
    <property type="entry name" value="PepSY_TM"/>
    <property type="match status" value="1"/>
</dbReference>
<dbReference type="PANTHER" id="PTHR34219">
    <property type="entry name" value="IRON-REGULATED INNER MEMBRANE PROTEIN-RELATED"/>
    <property type="match status" value="1"/>
</dbReference>
<dbReference type="Proteomes" id="UP000627205">
    <property type="component" value="Unassembled WGS sequence"/>
</dbReference>
<keyword evidence="1" id="KW-0472">Membrane</keyword>
<accession>A0A8J3F6P8</accession>
<reference evidence="2" key="2">
    <citation type="submission" date="2020-09" db="EMBL/GenBank/DDBJ databases">
        <authorList>
            <person name="Sun Q."/>
            <person name="Sedlacek I."/>
        </authorList>
    </citation>
    <scope>NUCLEOTIDE SEQUENCE</scope>
    <source>
        <strain evidence="2">CCM 7664</strain>
    </source>
</reference>
<protein>
    <recommendedName>
        <fullName evidence="4">PepSY domain-containing protein</fullName>
    </recommendedName>
</protein>
<evidence type="ECO:0008006" key="4">
    <source>
        <dbReference type="Google" id="ProtNLM"/>
    </source>
</evidence>
<feature type="transmembrane region" description="Helical" evidence="1">
    <location>
        <begin position="127"/>
        <end position="148"/>
    </location>
</feature>
<keyword evidence="1" id="KW-1133">Transmembrane helix</keyword>